<proteinExistence type="predicted"/>
<dbReference type="Pfam" id="PF05425">
    <property type="entry name" value="CopD"/>
    <property type="match status" value="1"/>
</dbReference>
<evidence type="ECO:0000313" key="9">
    <source>
        <dbReference type="Proteomes" id="UP000274033"/>
    </source>
</evidence>
<sequence length="363" mass="40799">MLFIVILSQALLYLCFAITLGSFILYLIPANYRPTINVTKRVLLLTISGIAVLSFFPVLQIILYLTPKLGFEITLEAVLLTYEVGKSWLITLVLASILFIVVVCYDYKKKAYASYIGIAITLMLILTIGWSGHASTIHHFWGVLSHTLHFTAVSVWVGILIVISWFSKDDSNWSNLLKWFTPVAIACFIATILTGLILMNFAMELRDYPDTWLVPYGQSLLIKHVLIIPLMIYAVVNGLIIRNKLNKDSSFNPIAWTRMESIVILLIFSATAALGQQSPPQEIKVTNEEVSPLFKLFYQGQFQPNMTVQLFPNATSIFLLVLAILFFALMMISYMKKAPSPFSLLMSVLLAFSLYLSVMLSIG</sequence>
<dbReference type="GO" id="GO:0005886">
    <property type="term" value="C:plasma membrane"/>
    <property type="evidence" value="ECO:0007669"/>
    <property type="project" value="UniProtKB-SubCell"/>
</dbReference>
<reference evidence="8 9" key="1">
    <citation type="journal article" date="2013" name="J. Microbiol.">
        <title>Lysinibacillus chungkukjangi sp. nov., isolated from Chungkukjang, Korean fermented soybean food.</title>
        <authorList>
            <person name="Kim S.J."/>
            <person name="Jang Y.H."/>
            <person name="Hamada M."/>
            <person name="Ahn J.H."/>
            <person name="Weon H.Y."/>
            <person name="Suzuki K."/>
            <person name="Whang K.S."/>
            <person name="Kwon S.W."/>
        </authorList>
    </citation>
    <scope>NUCLEOTIDE SEQUENCE [LARGE SCALE GENOMIC DNA]</scope>
    <source>
        <strain evidence="8 9">MCCC 1A12701</strain>
    </source>
</reference>
<evidence type="ECO:0000259" key="7">
    <source>
        <dbReference type="Pfam" id="PF05425"/>
    </source>
</evidence>
<feature type="transmembrane region" description="Helical" evidence="6">
    <location>
        <begin position="221"/>
        <end position="241"/>
    </location>
</feature>
<dbReference type="RefSeq" id="WP_124766361.1">
    <property type="nucleotide sequence ID" value="NZ_JAFBDY010000018.1"/>
</dbReference>
<evidence type="ECO:0000256" key="6">
    <source>
        <dbReference type="SAM" id="Phobius"/>
    </source>
</evidence>
<accession>A0A3N9UA87</accession>
<name>A0A3N9UA87_9BACI</name>
<keyword evidence="4 6" id="KW-1133">Transmembrane helix</keyword>
<keyword evidence="9" id="KW-1185">Reference proteome</keyword>
<dbReference type="InterPro" id="IPR032694">
    <property type="entry name" value="CopC/D"/>
</dbReference>
<gene>
    <name evidence="8" type="ORF">EBB45_16055</name>
</gene>
<evidence type="ECO:0000256" key="1">
    <source>
        <dbReference type="ARBA" id="ARBA00004651"/>
    </source>
</evidence>
<keyword evidence="3 6" id="KW-0812">Transmembrane</keyword>
<dbReference type="PANTHER" id="PTHR34820">
    <property type="entry name" value="INNER MEMBRANE PROTEIN YEBZ"/>
    <property type="match status" value="1"/>
</dbReference>
<evidence type="ECO:0000256" key="3">
    <source>
        <dbReference type="ARBA" id="ARBA00022692"/>
    </source>
</evidence>
<feature type="domain" description="Copper resistance protein D" evidence="7">
    <location>
        <begin position="176"/>
        <end position="274"/>
    </location>
</feature>
<dbReference type="EMBL" id="RRCT01000019">
    <property type="protein sequence ID" value="RQW73499.1"/>
    <property type="molecule type" value="Genomic_DNA"/>
</dbReference>
<feature type="transmembrane region" description="Helical" evidence="6">
    <location>
        <begin position="342"/>
        <end position="362"/>
    </location>
</feature>
<comment type="caution">
    <text evidence="8">The sequence shown here is derived from an EMBL/GenBank/DDBJ whole genome shotgun (WGS) entry which is preliminary data.</text>
</comment>
<dbReference type="Proteomes" id="UP000274033">
    <property type="component" value="Unassembled WGS sequence"/>
</dbReference>
<dbReference type="OrthoDB" id="2387346at2"/>
<feature type="transmembrane region" description="Helical" evidence="6">
    <location>
        <begin position="253"/>
        <end position="274"/>
    </location>
</feature>
<feature type="transmembrane region" description="Helical" evidence="6">
    <location>
        <begin position="85"/>
        <end position="105"/>
    </location>
</feature>
<feature type="transmembrane region" description="Helical" evidence="6">
    <location>
        <begin position="143"/>
        <end position="167"/>
    </location>
</feature>
<dbReference type="InterPro" id="IPR008457">
    <property type="entry name" value="Cu-R_CopD_dom"/>
</dbReference>
<keyword evidence="5 6" id="KW-0472">Membrane</keyword>
<keyword evidence="2" id="KW-1003">Cell membrane</keyword>
<feature type="transmembrane region" description="Helical" evidence="6">
    <location>
        <begin position="314"/>
        <end position="335"/>
    </location>
</feature>
<protein>
    <submittedName>
        <fullName evidence="8">Copper resistance protein CopD</fullName>
    </submittedName>
</protein>
<organism evidence="8 9">
    <name type="scientific">Lysinibacillus composti</name>
    <dbReference type="NCBI Taxonomy" id="720633"/>
    <lineage>
        <taxon>Bacteria</taxon>
        <taxon>Bacillati</taxon>
        <taxon>Bacillota</taxon>
        <taxon>Bacilli</taxon>
        <taxon>Bacillales</taxon>
        <taxon>Bacillaceae</taxon>
        <taxon>Lysinibacillus</taxon>
    </lineage>
</organism>
<comment type="subcellular location">
    <subcellularLocation>
        <location evidence="1">Cell membrane</location>
        <topology evidence="1">Multi-pass membrane protein</topology>
    </subcellularLocation>
</comment>
<dbReference type="GO" id="GO:0006825">
    <property type="term" value="P:copper ion transport"/>
    <property type="evidence" value="ECO:0007669"/>
    <property type="project" value="InterPro"/>
</dbReference>
<evidence type="ECO:0000256" key="2">
    <source>
        <dbReference type="ARBA" id="ARBA00022475"/>
    </source>
</evidence>
<feature type="transmembrane region" description="Helical" evidence="6">
    <location>
        <begin position="179"/>
        <end position="201"/>
    </location>
</feature>
<evidence type="ECO:0000256" key="5">
    <source>
        <dbReference type="ARBA" id="ARBA00023136"/>
    </source>
</evidence>
<feature type="transmembrane region" description="Helical" evidence="6">
    <location>
        <begin position="42"/>
        <end position="65"/>
    </location>
</feature>
<evidence type="ECO:0000313" key="8">
    <source>
        <dbReference type="EMBL" id="RQW73499.1"/>
    </source>
</evidence>
<dbReference type="PANTHER" id="PTHR34820:SF4">
    <property type="entry name" value="INNER MEMBRANE PROTEIN YEBZ"/>
    <property type="match status" value="1"/>
</dbReference>
<evidence type="ECO:0000256" key="4">
    <source>
        <dbReference type="ARBA" id="ARBA00022989"/>
    </source>
</evidence>
<feature type="transmembrane region" description="Helical" evidence="6">
    <location>
        <begin position="6"/>
        <end position="30"/>
    </location>
</feature>
<feature type="transmembrane region" description="Helical" evidence="6">
    <location>
        <begin position="112"/>
        <end position="131"/>
    </location>
</feature>
<dbReference type="AlphaFoldDB" id="A0A3N9UA87"/>